<dbReference type="PANTHER" id="PTHR47027">
    <property type="entry name" value="REVERSE TRANSCRIPTASE DOMAIN-CONTAINING PROTEIN"/>
    <property type="match status" value="1"/>
</dbReference>
<dbReference type="AlphaFoldDB" id="A0AAE1FZ56"/>
<accession>A0AAE1FZ56</accession>
<dbReference type="Pfam" id="PF00078">
    <property type="entry name" value="RVT_1"/>
    <property type="match status" value="1"/>
</dbReference>
<comment type="caution">
    <text evidence="2">The sequence shown here is derived from an EMBL/GenBank/DDBJ whole genome shotgun (WGS) entry which is preliminary data.</text>
</comment>
<evidence type="ECO:0000259" key="1">
    <source>
        <dbReference type="Pfam" id="PF00078"/>
    </source>
</evidence>
<dbReference type="InterPro" id="IPR000477">
    <property type="entry name" value="RT_dom"/>
</dbReference>
<dbReference type="PANTHER" id="PTHR47027:SF20">
    <property type="entry name" value="REVERSE TRANSCRIPTASE-LIKE PROTEIN WITH RNA-DIRECTED DNA POLYMERASE DOMAIN"/>
    <property type="match status" value="1"/>
</dbReference>
<evidence type="ECO:0000313" key="3">
    <source>
        <dbReference type="Proteomes" id="UP001286313"/>
    </source>
</evidence>
<dbReference type="Proteomes" id="UP001286313">
    <property type="component" value="Unassembled WGS sequence"/>
</dbReference>
<reference evidence="2" key="1">
    <citation type="submission" date="2023-10" db="EMBL/GenBank/DDBJ databases">
        <title>Genome assemblies of two species of porcelain crab, Petrolisthes cinctipes and Petrolisthes manimaculis (Anomura: Porcellanidae).</title>
        <authorList>
            <person name="Angst P."/>
        </authorList>
    </citation>
    <scope>NUCLEOTIDE SEQUENCE</scope>
    <source>
        <strain evidence="2">PB745_01</strain>
        <tissue evidence="2">Gill</tissue>
    </source>
</reference>
<name>A0AAE1FZ56_PETCI</name>
<gene>
    <name evidence="2" type="ORF">Pcinc_013183</name>
</gene>
<sequence>MLEAIGIERKIVRIIKECNNKTQSSITKDDDLTEWFPVGVGVTLGCSMSPSLFNVYLEFVMEQLESTNNDFGYSEDLVTEIRYADDTTLIAGGIEQLRVVTVPRWSRRSWKGLVGDGV</sequence>
<keyword evidence="3" id="KW-1185">Reference proteome</keyword>
<organism evidence="2 3">
    <name type="scientific">Petrolisthes cinctipes</name>
    <name type="common">Flat porcelain crab</name>
    <dbReference type="NCBI Taxonomy" id="88211"/>
    <lineage>
        <taxon>Eukaryota</taxon>
        <taxon>Metazoa</taxon>
        <taxon>Ecdysozoa</taxon>
        <taxon>Arthropoda</taxon>
        <taxon>Crustacea</taxon>
        <taxon>Multicrustacea</taxon>
        <taxon>Malacostraca</taxon>
        <taxon>Eumalacostraca</taxon>
        <taxon>Eucarida</taxon>
        <taxon>Decapoda</taxon>
        <taxon>Pleocyemata</taxon>
        <taxon>Anomura</taxon>
        <taxon>Galatheoidea</taxon>
        <taxon>Porcellanidae</taxon>
        <taxon>Petrolisthes</taxon>
    </lineage>
</organism>
<protein>
    <recommendedName>
        <fullName evidence="1">Reverse transcriptase domain-containing protein</fullName>
    </recommendedName>
</protein>
<evidence type="ECO:0000313" key="2">
    <source>
        <dbReference type="EMBL" id="KAK3882431.1"/>
    </source>
</evidence>
<dbReference type="EMBL" id="JAWQEG010001096">
    <property type="protein sequence ID" value="KAK3882431.1"/>
    <property type="molecule type" value="Genomic_DNA"/>
</dbReference>
<proteinExistence type="predicted"/>
<feature type="domain" description="Reverse transcriptase" evidence="1">
    <location>
        <begin position="7"/>
        <end position="98"/>
    </location>
</feature>